<dbReference type="PANTHER" id="PTHR35011:SF4">
    <property type="entry name" value="SLL1102 PROTEIN"/>
    <property type="match status" value="1"/>
</dbReference>
<keyword evidence="4 9" id="KW-0997">Cell inner membrane</keyword>
<evidence type="ECO:0000256" key="8">
    <source>
        <dbReference type="ARBA" id="ARBA00038436"/>
    </source>
</evidence>
<keyword evidence="5 9" id="KW-0812">Transmembrane</keyword>
<dbReference type="PANTHER" id="PTHR35011">
    <property type="entry name" value="2,3-DIKETO-L-GULONATE TRAP TRANSPORTER SMALL PERMEASE PROTEIN YIAM"/>
    <property type="match status" value="1"/>
</dbReference>
<organism evidence="11 12">
    <name type="scientific">Leucothrix arctica</name>
    <dbReference type="NCBI Taxonomy" id="1481894"/>
    <lineage>
        <taxon>Bacteria</taxon>
        <taxon>Pseudomonadati</taxon>
        <taxon>Pseudomonadota</taxon>
        <taxon>Gammaproteobacteria</taxon>
        <taxon>Thiotrichales</taxon>
        <taxon>Thiotrichaceae</taxon>
        <taxon>Leucothrix</taxon>
    </lineage>
</organism>
<evidence type="ECO:0000313" key="12">
    <source>
        <dbReference type="Proteomes" id="UP000245506"/>
    </source>
</evidence>
<keyword evidence="2 9" id="KW-0813">Transport</keyword>
<dbReference type="RefSeq" id="WP_109825119.1">
    <property type="nucleotide sequence ID" value="NZ_QGKL01000042.1"/>
</dbReference>
<dbReference type="Proteomes" id="UP000245506">
    <property type="component" value="Unassembled WGS sequence"/>
</dbReference>
<proteinExistence type="inferred from homology"/>
<evidence type="ECO:0000256" key="2">
    <source>
        <dbReference type="ARBA" id="ARBA00022448"/>
    </source>
</evidence>
<feature type="transmembrane region" description="Helical" evidence="9">
    <location>
        <begin position="89"/>
        <end position="112"/>
    </location>
</feature>
<evidence type="ECO:0000256" key="7">
    <source>
        <dbReference type="ARBA" id="ARBA00023136"/>
    </source>
</evidence>
<keyword evidence="7 9" id="KW-0472">Membrane</keyword>
<protein>
    <recommendedName>
        <fullName evidence="9">TRAP transporter small permease protein</fullName>
    </recommendedName>
</protein>
<dbReference type="EMBL" id="QGKL01000042">
    <property type="protein sequence ID" value="PWQ93387.1"/>
    <property type="molecule type" value="Genomic_DNA"/>
</dbReference>
<sequence>MFFGIEKKINKLMDMLGALSSFLLIILVIVISYNVIGRYAFGKSSVGLEEFSWHLYSTVFLLSISYALKTESHVRVDIIFERLSARTQAIINSIGGLFVLLPICAIVVYYGFIFMRESYQWGPHADSISGLIQQFMTTGIGEKSSDPGGLLNRFVIKGMVPLSFLFLGLSTVSFIIKNIRLLIETRSEQVK</sequence>
<evidence type="ECO:0000256" key="6">
    <source>
        <dbReference type="ARBA" id="ARBA00022989"/>
    </source>
</evidence>
<dbReference type="InterPro" id="IPR007387">
    <property type="entry name" value="TRAP_DctQ"/>
</dbReference>
<comment type="similarity">
    <text evidence="8 9">Belongs to the TRAP transporter small permease family.</text>
</comment>
<dbReference type="Pfam" id="PF04290">
    <property type="entry name" value="DctQ"/>
    <property type="match status" value="1"/>
</dbReference>
<accession>A0A317C513</accession>
<keyword evidence="3" id="KW-1003">Cell membrane</keyword>
<gene>
    <name evidence="11" type="ORF">DKT75_17275</name>
</gene>
<evidence type="ECO:0000313" key="11">
    <source>
        <dbReference type="EMBL" id="PWQ93387.1"/>
    </source>
</evidence>
<keyword evidence="12" id="KW-1185">Reference proteome</keyword>
<comment type="subcellular location">
    <subcellularLocation>
        <location evidence="1 9">Cell inner membrane</location>
        <topology evidence="1 9">Multi-pass membrane protein</topology>
    </subcellularLocation>
</comment>
<comment type="caution">
    <text evidence="11">The sequence shown here is derived from an EMBL/GenBank/DDBJ whole genome shotgun (WGS) entry which is preliminary data.</text>
</comment>
<evidence type="ECO:0000256" key="9">
    <source>
        <dbReference type="RuleBase" id="RU369079"/>
    </source>
</evidence>
<name>A0A317C513_9GAMM</name>
<dbReference type="GO" id="GO:0022857">
    <property type="term" value="F:transmembrane transporter activity"/>
    <property type="evidence" value="ECO:0007669"/>
    <property type="project" value="UniProtKB-UniRule"/>
</dbReference>
<evidence type="ECO:0000256" key="1">
    <source>
        <dbReference type="ARBA" id="ARBA00004429"/>
    </source>
</evidence>
<comment type="caution">
    <text evidence="9">Lacks conserved residue(s) required for the propagation of feature annotation.</text>
</comment>
<reference evidence="11 12" key="1">
    <citation type="submission" date="2018-05" db="EMBL/GenBank/DDBJ databases">
        <title>Leucothrix arctica sp. nov., isolated from Arctic seawater.</title>
        <authorList>
            <person name="Choi A."/>
            <person name="Baek K."/>
        </authorList>
    </citation>
    <scope>NUCLEOTIDE SEQUENCE [LARGE SCALE GENOMIC DNA]</scope>
    <source>
        <strain evidence="11 12">IMCC9719</strain>
    </source>
</reference>
<dbReference type="InterPro" id="IPR055348">
    <property type="entry name" value="DctQ"/>
</dbReference>
<evidence type="ECO:0000256" key="5">
    <source>
        <dbReference type="ARBA" id="ARBA00022692"/>
    </source>
</evidence>
<feature type="transmembrane region" description="Helical" evidence="9">
    <location>
        <begin position="154"/>
        <end position="176"/>
    </location>
</feature>
<evidence type="ECO:0000256" key="4">
    <source>
        <dbReference type="ARBA" id="ARBA00022519"/>
    </source>
</evidence>
<dbReference type="AlphaFoldDB" id="A0A317C513"/>
<feature type="domain" description="Tripartite ATP-independent periplasmic transporters DctQ component" evidence="10">
    <location>
        <begin position="27"/>
        <end position="175"/>
    </location>
</feature>
<comment type="subunit">
    <text evidence="9">The complex comprises the extracytoplasmic solute receptor protein and the two transmembrane proteins.</text>
</comment>
<evidence type="ECO:0000256" key="3">
    <source>
        <dbReference type="ARBA" id="ARBA00022475"/>
    </source>
</evidence>
<keyword evidence="6 9" id="KW-1133">Transmembrane helix</keyword>
<evidence type="ECO:0000259" key="10">
    <source>
        <dbReference type="Pfam" id="PF04290"/>
    </source>
</evidence>
<dbReference type="OrthoDB" id="9795655at2"/>
<dbReference type="GO" id="GO:0005886">
    <property type="term" value="C:plasma membrane"/>
    <property type="evidence" value="ECO:0007669"/>
    <property type="project" value="UniProtKB-SubCell"/>
</dbReference>
<feature type="transmembrane region" description="Helical" evidence="9">
    <location>
        <begin position="12"/>
        <end position="31"/>
    </location>
</feature>
<comment type="function">
    <text evidence="9">Part of the tripartite ATP-independent periplasmic (TRAP) transport system.</text>
</comment>